<gene>
    <name evidence="1" type="ORF">GCM10011416_23770</name>
</gene>
<organism evidence="1 2">
    <name type="scientific">Polaribacter pacificus</name>
    <dbReference type="NCBI Taxonomy" id="1775173"/>
    <lineage>
        <taxon>Bacteria</taxon>
        <taxon>Pseudomonadati</taxon>
        <taxon>Bacteroidota</taxon>
        <taxon>Flavobacteriia</taxon>
        <taxon>Flavobacteriales</taxon>
        <taxon>Flavobacteriaceae</taxon>
    </lineage>
</organism>
<keyword evidence="2" id="KW-1185">Reference proteome</keyword>
<sequence>MDKDVPLLEKAAQKVAAAAMLVIIGTSMQVYPAANLIQYVKNGIPIYFVDPKPAISKNYCKILTKKTLNSINICISEV</sequence>
<dbReference type="AlphaFoldDB" id="A0A917MFF7"/>
<dbReference type="InterPro" id="IPR029035">
    <property type="entry name" value="DHS-like_NAD/FAD-binding_dom"/>
</dbReference>
<dbReference type="Proteomes" id="UP000633278">
    <property type="component" value="Unassembled WGS sequence"/>
</dbReference>
<dbReference type="Gene3D" id="3.40.50.1220">
    <property type="entry name" value="TPP-binding domain"/>
    <property type="match status" value="1"/>
</dbReference>
<evidence type="ECO:0000313" key="2">
    <source>
        <dbReference type="Proteomes" id="UP000633278"/>
    </source>
</evidence>
<proteinExistence type="predicted"/>
<dbReference type="SUPFAM" id="SSF52467">
    <property type="entry name" value="DHS-like NAD/FAD-binding domain"/>
    <property type="match status" value="1"/>
</dbReference>
<protein>
    <recommendedName>
        <fullName evidence="3">Sir2 family protein</fullName>
    </recommendedName>
</protein>
<name>A0A917MFF7_9FLAO</name>
<comment type="caution">
    <text evidence="1">The sequence shown here is derived from an EMBL/GenBank/DDBJ whole genome shotgun (WGS) entry which is preliminary data.</text>
</comment>
<dbReference type="EMBL" id="BMJW01000003">
    <property type="protein sequence ID" value="GGH03927.1"/>
    <property type="molecule type" value="Genomic_DNA"/>
</dbReference>
<reference evidence="1" key="2">
    <citation type="submission" date="2020-09" db="EMBL/GenBank/DDBJ databases">
        <authorList>
            <person name="Sun Q."/>
            <person name="Zhou Y."/>
        </authorList>
    </citation>
    <scope>NUCLEOTIDE SEQUENCE</scope>
    <source>
        <strain evidence="1">CGMCC 1.15763</strain>
    </source>
</reference>
<evidence type="ECO:0008006" key="3">
    <source>
        <dbReference type="Google" id="ProtNLM"/>
    </source>
</evidence>
<accession>A0A917MFF7</accession>
<reference evidence="1" key="1">
    <citation type="journal article" date="2014" name="Int. J. Syst. Evol. Microbiol.">
        <title>Complete genome sequence of Corynebacterium casei LMG S-19264T (=DSM 44701T), isolated from a smear-ripened cheese.</title>
        <authorList>
            <consortium name="US DOE Joint Genome Institute (JGI-PGF)"/>
            <person name="Walter F."/>
            <person name="Albersmeier A."/>
            <person name="Kalinowski J."/>
            <person name="Ruckert C."/>
        </authorList>
    </citation>
    <scope>NUCLEOTIDE SEQUENCE</scope>
    <source>
        <strain evidence="1">CGMCC 1.15763</strain>
    </source>
</reference>
<evidence type="ECO:0000313" key="1">
    <source>
        <dbReference type="EMBL" id="GGH03927.1"/>
    </source>
</evidence>